<dbReference type="GO" id="GO:0005688">
    <property type="term" value="C:U6 snRNP"/>
    <property type="evidence" value="ECO:0007669"/>
    <property type="project" value="UniProtKB-UniRule"/>
</dbReference>
<dbReference type="Proteomes" id="UP000291116">
    <property type="component" value="Unassembled WGS sequence"/>
</dbReference>
<dbReference type="Pfam" id="PF01423">
    <property type="entry name" value="LSM"/>
    <property type="match status" value="1"/>
</dbReference>
<keyword evidence="5 9" id="KW-0694">RNA-binding</keyword>
<dbReference type="SUPFAM" id="SSF50182">
    <property type="entry name" value="Sm-like ribonucleoproteins"/>
    <property type="match status" value="1"/>
</dbReference>
<keyword evidence="6 9" id="KW-0508">mRNA splicing</keyword>
<dbReference type="GO" id="GO:0046540">
    <property type="term" value="C:U4/U6 x U5 tri-snRNP complex"/>
    <property type="evidence" value="ECO:0007669"/>
    <property type="project" value="UniProtKB-UniRule"/>
</dbReference>
<evidence type="ECO:0000256" key="1">
    <source>
        <dbReference type="ARBA" id="ARBA00004123"/>
    </source>
</evidence>
<name>A0A448Z4X1_9STRA</name>
<dbReference type="EMBL" id="CAACVS010000114">
    <property type="protein sequence ID" value="VEU37116.1"/>
    <property type="molecule type" value="Genomic_DNA"/>
</dbReference>
<dbReference type="GO" id="GO:0071011">
    <property type="term" value="C:precatalytic spliceosome"/>
    <property type="evidence" value="ECO:0007669"/>
    <property type="project" value="TreeGrafter"/>
</dbReference>
<keyword evidence="3 9" id="KW-0507">mRNA processing</keyword>
<accession>A0A448Z4X1</accession>
<organism evidence="11 12">
    <name type="scientific">Pseudo-nitzschia multistriata</name>
    <dbReference type="NCBI Taxonomy" id="183589"/>
    <lineage>
        <taxon>Eukaryota</taxon>
        <taxon>Sar</taxon>
        <taxon>Stramenopiles</taxon>
        <taxon>Ochrophyta</taxon>
        <taxon>Bacillariophyta</taxon>
        <taxon>Bacillariophyceae</taxon>
        <taxon>Bacillariophycidae</taxon>
        <taxon>Bacillariales</taxon>
        <taxon>Bacillariaceae</taxon>
        <taxon>Pseudo-nitzschia</taxon>
    </lineage>
</organism>
<dbReference type="GO" id="GO:0000398">
    <property type="term" value="P:mRNA splicing, via spliceosome"/>
    <property type="evidence" value="ECO:0007669"/>
    <property type="project" value="UniProtKB-UniRule"/>
</dbReference>
<comment type="subcellular location">
    <subcellularLocation>
        <location evidence="1 9">Nucleus</location>
    </subcellularLocation>
</comment>
<evidence type="ECO:0000256" key="6">
    <source>
        <dbReference type="ARBA" id="ARBA00023187"/>
    </source>
</evidence>
<keyword evidence="7 9" id="KW-0539">Nucleus</keyword>
<reference evidence="11 12" key="1">
    <citation type="submission" date="2019-01" db="EMBL/GenBank/DDBJ databases">
        <authorList>
            <person name="Ferrante I. M."/>
        </authorList>
    </citation>
    <scope>NUCLEOTIDE SEQUENCE [LARGE SCALE GENOMIC DNA]</scope>
    <source>
        <strain evidence="11 12">B856</strain>
    </source>
</reference>
<gene>
    <name evidence="9" type="primary">LSM8</name>
    <name evidence="11" type="ORF">PSNMU_V1.4_AUG-EV-PASAV3_0039950</name>
</gene>
<dbReference type="InterPro" id="IPR047575">
    <property type="entry name" value="Sm"/>
</dbReference>
<dbReference type="AlphaFoldDB" id="A0A448Z4X1"/>
<evidence type="ECO:0000313" key="12">
    <source>
        <dbReference type="Proteomes" id="UP000291116"/>
    </source>
</evidence>
<dbReference type="Gene3D" id="2.30.30.100">
    <property type="match status" value="1"/>
</dbReference>
<dbReference type="InterPro" id="IPR001163">
    <property type="entry name" value="Sm_dom_euk/arc"/>
</dbReference>
<evidence type="ECO:0000256" key="4">
    <source>
        <dbReference type="ARBA" id="ARBA00022728"/>
    </source>
</evidence>
<feature type="domain" description="Sm" evidence="10">
    <location>
        <begin position="1"/>
        <end position="76"/>
    </location>
</feature>
<comment type="subunit">
    <text evidence="9">LSm subunits form a heteromer with a doughnut shape.</text>
</comment>
<evidence type="ECO:0000256" key="3">
    <source>
        <dbReference type="ARBA" id="ARBA00022664"/>
    </source>
</evidence>
<comment type="similarity">
    <text evidence="2 9">Belongs to the snRNP Sm proteins family.</text>
</comment>
<dbReference type="PANTHER" id="PTHR15588:SF9">
    <property type="entry name" value="U6 SNRNA-ASSOCIATED SM-LIKE PROTEIN LSM8"/>
    <property type="match status" value="1"/>
</dbReference>
<sequence length="95" mass="10598">MASTLAEWRDKSICVVTGDGRIILGYLVGHDQVQNLILNEAKERVYSVGSPPEIVELGLYVIRGDNVCLVAEYDEDLWTDEAVAPLAPIRQREKI</sequence>
<dbReference type="InterPro" id="IPR034103">
    <property type="entry name" value="Lsm8"/>
</dbReference>
<proteinExistence type="inferred from homology"/>
<comment type="function">
    <text evidence="9">Plays role in pre-mRNA splicing as component of the U4/U6-U5 tri-snRNP complex that is involved in spliceosome assembly, and as component of the precatalytic spliceosome (spliceosome B complex). The heptameric LSM2-8 complex binds specifically to the 3'-terminal U-tract of U6 snRNA.</text>
</comment>
<evidence type="ECO:0000259" key="10">
    <source>
        <dbReference type="PROSITE" id="PS52002"/>
    </source>
</evidence>
<keyword evidence="4 9" id="KW-0747">Spliceosome</keyword>
<evidence type="ECO:0000256" key="2">
    <source>
        <dbReference type="ARBA" id="ARBA00006850"/>
    </source>
</evidence>
<evidence type="ECO:0000313" key="11">
    <source>
        <dbReference type="EMBL" id="VEU37116.1"/>
    </source>
</evidence>
<dbReference type="PANTHER" id="PTHR15588">
    <property type="entry name" value="LSM1"/>
    <property type="match status" value="1"/>
</dbReference>
<dbReference type="PROSITE" id="PS52002">
    <property type="entry name" value="SM"/>
    <property type="match status" value="1"/>
</dbReference>
<dbReference type="GO" id="GO:0003729">
    <property type="term" value="F:mRNA binding"/>
    <property type="evidence" value="ECO:0007669"/>
    <property type="project" value="TreeGrafter"/>
</dbReference>
<evidence type="ECO:0000256" key="8">
    <source>
        <dbReference type="ARBA" id="ARBA00023274"/>
    </source>
</evidence>
<protein>
    <recommendedName>
        <fullName evidence="9">U6 snRNA-associated Sm-like protein LSm8</fullName>
    </recommendedName>
</protein>
<keyword evidence="12" id="KW-1185">Reference proteome</keyword>
<dbReference type="SMART" id="SM00651">
    <property type="entry name" value="Sm"/>
    <property type="match status" value="1"/>
</dbReference>
<dbReference type="OrthoDB" id="10263346at2759"/>
<dbReference type="CDD" id="cd01727">
    <property type="entry name" value="LSm8"/>
    <property type="match status" value="1"/>
</dbReference>
<dbReference type="InterPro" id="IPR044642">
    <property type="entry name" value="PTHR15588"/>
</dbReference>
<evidence type="ECO:0000256" key="5">
    <source>
        <dbReference type="ARBA" id="ARBA00022884"/>
    </source>
</evidence>
<dbReference type="InterPro" id="IPR010920">
    <property type="entry name" value="LSM_dom_sf"/>
</dbReference>
<evidence type="ECO:0000256" key="7">
    <source>
        <dbReference type="ARBA" id="ARBA00023242"/>
    </source>
</evidence>
<evidence type="ECO:0000256" key="9">
    <source>
        <dbReference type="RuleBase" id="RU365048"/>
    </source>
</evidence>
<keyword evidence="8 9" id="KW-0687">Ribonucleoprotein</keyword>